<feature type="domain" description="Helix-hairpin-helix DNA-binding motif class 1" evidence="3">
    <location>
        <begin position="271"/>
        <end position="290"/>
    </location>
</feature>
<name>A0A9X1MD76_9MICC</name>
<proteinExistence type="predicted"/>
<dbReference type="GO" id="GO:0015627">
    <property type="term" value="C:type II protein secretion system complex"/>
    <property type="evidence" value="ECO:0007669"/>
    <property type="project" value="TreeGrafter"/>
</dbReference>
<keyword evidence="2" id="KW-0472">Membrane</keyword>
<dbReference type="GO" id="GO:0015628">
    <property type="term" value="P:protein secretion by the type II secretion system"/>
    <property type="evidence" value="ECO:0007669"/>
    <property type="project" value="TreeGrafter"/>
</dbReference>
<evidence type="ECO:0000313" key="4">
    <source>
        <dbReference type="EMBL" id="MCC3297888.1"/>
    </source>
</evidence>
<dbReference type="SUPFAM" id="SSF47781">
    <property type="entry name" value="RuvA domain 2-like"/>
    <property type="match status" value="1"/>
</dbReference>
<dbReference type="Pfam" id="PF10531">
    <property type="entry name" value="SLBB"/>
    <property type="match status" value="1"/>
</dbReference>
<comment type="caution">
    <text evidence="4">The sequence shown here is derived from an EMBL/GenBank/DDBJ whole genome shotgun (WGS) entry which is preliminary data.</text>
</comment>
<evidence type="ECO:0000259" key="3">
    <source>
        <dbReference type="SMART" id="SM00278"/>
    </source>
</evidence>
<gene>
    <name evidence="4" type="ORF">LJ757_08740</name>
</gene>
<organism evidence="4 5">
    <name type="scientific">Arthrobacter caoxuetaonis</name>
    <dbReference type="NCBI Taxonomy" id="2886935"/>
    <lineage>
        <taxon>Bacteria</taxon>
        <taxon>Bacillati</taxon>
        <taxon>Actinomycetota</taxon>
        <taxon>Actinomycetes</taxon>
        <taxon>Micrococcales</taxon>
        <taxon>Micrococcaceae</taxon>
        <taxon>Arthrobacter</taxon>
    </lineage>
</organism>
<dbReference type="AlphaFoldDB" id="A0A9X1MD76"/>
<dbReference type="RefSeq" id="WP_227895765.1">
    <property type="nucleotide sequence ID" value="NZ_CP099466.1"/>
</dbReference>
<dbReference type="GO" id="GO:0003677">
    <property type="term" value="F:DNA binding"/>
    <property type="evidence" value="ECO:0007669"/>
    <property type="project" value="InterPro"/>
</dbReference>
<protein>
    <submittedName>
        <fullName evidence="4">Helix-hairpin-helix domain-containing protein</fullName>
    </submittedName>
</protein>
<evidence type="ECO:0000256" key="2">
    <source>
        <dbReference type="SAM" id="Phobius"/>
    </source>
</evidence>
<reference evidence="4" key="1">
    <citation type="submission" date="2021-10" db="EMBL/GenBank/DDBJ databases">
        <title>Novel species in genus Arthrobacter.</title>
        <authorList>
            <person name="Liu Y."/>
        </authorList>
    </citation>
    <scope>NUCLEOTIDE SEQUENCE</scope>
    <source>
        <strain evidence="4">Zg-Y453</strain>
    </source>
</reference>
<dbReference type="Proteomes" id="UP001139158">
    <property type="component" value="Unassembled WGS sequence"/>
</dbReference>
<keyword evidence="5" id="KW-1185">Reference proteome</keyword>
<dbReference type="SMART" id="SM00278">
    <property type="entry name" value="HhH1"/>
    <property type="match status" value="2"/>
</dbReference>
<dbReference type="InterPro" id="IPR010994">
    <property type="entry name" value="RuvA_2-like"/>
</dbReference>
<sequence>MAAHRWDTETPDTLTTRLAARREAVSAGTDGVNAEPPRRRWGFPFRAAVLASCLLLVGAIALPLMGDRTPHEAVSIELDVPDAGETSGTGESGDGSAAAGVSTDPEEPPGKVLPGGTPAAGNAGEGQAGTELVVHVAGSVVSPGIVRIRPGSRVADAVEAAGGATPDADLRLVNLAATLEDGNMVVVPVQGDTAGGAGGSPAAETGVAGAVADPGSGMAGELSGDAGTEGGTVNLNTAGEAELQTLPRIGPVLAARIVAWRTDHGRFARPEDLDAVPGIGEAMLSALLPLVTV</sequence>
<feature type="domain" description="Helix-hairpin-helix DNA-binding motif class 1" evidence="3">
    <location>
        <begin position="241"/>
        <end position="260"/>
    </location>
</feature>
<dbReference type="PANTHER" id="PTHR21180:SF32">
    <property type="entry name" value="ENDONUCLEASE_EXONUCLEASE_PHOSPHATASE FAMILY DOMAIN-CONTAINING PROTEIN 1"/>
    <property type="match status" value="1"/>
</dbReference>
<dbReference type="Gene3D" id="3.10.560.10">
    <property type="entry name" value="Outer membrane lipoprotein wza domain like"/>
    <property type="match status" value="1"/>
</dbReference>
<keyword evidence="2" id="KW-1133">Transmembrane helix</keyword>
<feature type="compositionally biased region" description="Low complexity" evidence="1">
    <location>
        <begin position="83"/>
        <end position="103"/>
    </location>
</feature>
<evidence type="ECO:0000256" key="1">
    <source>
        <dbReference type="SAM" id="MobiDB-lite"/>
    </source>
</evidence>
<feature type="transmembrane region" description="Helical" evidence="2">
    <location>
        <begin position="47"/>
        <end position="66"/>
    </location>
</feature>
<dbReference type="InterPro" id="IPR051675">
    <property type="entry name" value="Endo/Exo/Phosphatase_dom_1"/>
</dbReference>
<feature type="region of interest" description="Disordered" evidence="1">
    <location>
        <begin position="80"/>
        <end position="126"/>
    </location>
</feature>
<dbReference type="InterPro" id="IPR019554">
    <property type="entry name" value="Soluble_ligand-bd"/>
</dbReference>
<dbReference type="GO" id="GO:0006281">
    <property type="term" value="P:DNA repair"/>
    <property type="evidence" value="ECO:0007669"/>
    <property type="project" value="InterPro"/>
</dbReference>
<evidence type="ECO:0000313" key="5">
    <source>
        <dbReference type="Proteomes" id="UP001139158"/>
    </source>
</evidence>
<keyword evidence="2" id="KW-0812">Transmembrane</keyword>
<accession>A0A9X1MD76</accession>
<dbReference type="PANTHER" id="PTHR21180">
    <property type="entry name" value="ENDONUCLEASE/EXONUCLEASE/PHOSPHATASE FAMILY DOMAIN-CONTAINING PROTEIN 1"/>
    <property type="match status" value="1"/>
</dbReference>
<dbReference type="InterPro" id="IPR003583">
    <property type="entry name" value="Hlx-hairpin-Hlx_DNA-bd_motif"/>
</dbReference>
<dbReference type="Gene3D" id="1.10.150.320">
    <property type="entry name" value="Photosystem II 12 kDa extrinsic protein"/>
    <property type="match status" value="1"/>
</dbReference>
<dbReference type="EMBL" id="JAJFZV010000008">
    <property type="protein sequence ID" value="MCC3297888.1"/>
    <property type="molecule type" value="Genomic_DNA"/>
</dbReference>
<dbReference type="Pfam" id="PF12836">
    <property type="entry name" value="HHH_3"/>
    <property type="match status" value="1"/>
</dbReference>